<dbReference type="InterPro" id="IPR006311">
    <property type="entry name" value="TAT_signal"/>
</dbReference>
<keyword evidence="1" id="KW-0853">WD repeat</keyword>
<dbReference type="InterPro" id="IPR011047">
    <property type="entry name" value="Quinoprotein_ADH-like_sf"/>
</dbReference>
<keyword evidence="3" id="KW-0472">Membrane</keyword>
<dbReference type="InterPro" id="IPR058677">
    <property type="entry name" value="ORF4_N"/>
</dbReference>
<dbReference type="Pfam" id="PF13360">
    <property type="entry name" value="PQQ_2"/>
    <property type="match status" value="1"/>
</dbReference>
<dbReference type="PANTHER" id="PTHR19848">
    <property type="entry name" value="WD40 REPEAT PROTEIN"/>
    <property type="match status" value="1"/>
</dbReference>
<dbReference type="InterPro" id="IPR001680">
    <property type="entry name" value="WD40_rpt"/>
</dbReference>
<evidence type="ECO:0000256" key="1">
    <source>
        <dbReference type="ARBA" id="ARBA00022574"/>
    </source>
</evidence>
<evidence type="ECO:0000259" key="5">
    <source>
        <dbReference type="Pfam" id="PF26255"/>
    </source>
</evidence>
<evidence type="ECO:0000313" key="7">
    <source>
        <dbReference type="Proteomes" id="UP001321018"/>
    </source>
</evidence>
<dbReference type="SMART" id="SM00320">
    <property type="entry name" value="WD40"/>
    <property type="match status" value="5"/>
</dbReference>
<evidence type="ECO:0000313" key="6">
    <source>
        <dbReference type="EMBL" id="MCU4741154.1"/>
    </source>
</evidence>
<protein>
    <submittedName>
        <fullName evidence="6">PQQ-binding-like beta-propeller repeat protein</fullName>
    </submittedName>
</protein>
<reference evidence="6" key="1">
    <citation type="submission" date="2022-09" db="EMBL/GenBank/DDBJ databases">
        <title>Enrichment on poylsaccharides allowed isolation of novel metabolic and taxonomic groups of Haloarchaea.</title>
        <authorList>
            <person name="Sorokin D.Y."/>
            <person name="Elcheninov A.G."/>
            <person name="Khizhniak T.V."/>
            <person name="Kolganova T.V."/>
            <person name="Kublanov I.V."/>
        </authorList>
    </citation>
    <scope>NUCLEOTIDE SEQUENCE</scope>
    <source>
        <strain evidence="6">AArc-xg1-1</strain>
    </source>
</reference>
<dbReference type="SMART" id="SM00564">
    <property type="entry name" value="PQQ"/>
    <property type="match status" value="6"/>
</dbReference>
<comment type="caution">
    <text evidence="6">The sequence shown here is derived from an EMBL/GenBank/DDBJ whole genome shotgun (WGS) entry which is preliminary data.</text>
</comment>
<proteinExistence type="predicted"/>
<dbReference type="Gene3D" id="2.130.10.10">
    <property type="entry name" value="YVTN repeat-like/Quinoprotein amine dehydrogenase"/>
    <property type="match status" value="1"/>
</dbReference>
<accession>A0AAP3E1K6</accession>
<keyword evidence="3" id="KW-1133">Transmembrane helix</keyword>
<dbReference type="EMBL" id="JAOPKA010000003">
    <property type="protein sequence ID" value="MCU4741154.1"/>
    <property type="molecule type" value="Genomic_DNA"/>
</dbReference>
<dbReference type="Proteomes" id="UP001321018">
    <property type="component" value="Unassembled WGS sequence"/>
</dbReference>
<feature type="transmembrane region" description="Helical" evidence="3">
    <location>
        <begin position="950"/>
        <end position="972"/>
    </location>
</feature>
<dbReference type="Pfam" id="PF26255">
    <property type="entry name" value="Viral_env_HRPV"/>
    <property type="match status" value="1"/>
</dbReference>
<gene>
    <name evidence="6" type="ORF">OB960_07050</name>
</gene>
<dbReference type="AlphaFoldDB" id="A0AAP3E1K6"/>
<dbReference type="Gene3D" id="2.40.10.480">
    <property type="match status" value="2"/>
</dbReference>
<dbReference type="SUPFAM" id="SSF50998">
    <property type="entry name" value="Quinoprotein alcohol dehydrogenase-like"/>
    <property type="match status" value="1"/>
</dbReference>
<feature type="domain" description="Envelope protein N-terminal" evidence="5">
    <location>
        <begin position="101"/>
        <end position="420"/>
    </location>
</feature>
<dbReference type="InterPro" id="IPR018391">
    <property type="entry name" value="PQQ_b-propeller_rpt"/>
</dbReference>
<dbReference type="InterPro" id="IPR015943">
    <property type="entry name" value="WD40/YVTN_repeat-like_dom_sf"/>
</dbReference>
<dbReference type="InterPro" id="IPR002372">
    <property type="entry name" value="PQQ_rpt_dom"/>
</dbReference>
<dbReference type="PROSITE" id="PS50082">
    <property type="entry name" value="WD_REPEATS_2"/>
    <property type="match status" value="1"/>
</dbReference>
<evidence type="ECO:0000256" key="2">
    <source>
        <dbReference type="ARBA" id="ARBA00022737"/>
    </source>
</evidence>
<organism evidence="6 7">
    <name type="scientific">Natronoglomus mannanivorans</name>
    <dbReference type="NCBI Taxonomy" id="2979990"/>
    <lineage>
        <taxon>Archaea</taxon>
        <taxon>Methanobacteriati</taxon>
        <taxon>Methanobacteriota</taxon>
        <taxon>Stenosarchaea group</taxon>
        <taxon>Halobacteria</taxon>
        <taxon>Halobacteriales</taxon>
        <taxon>Natrialbaceae</taxon>
        <taxon>Natronoglomus</taxon>
    </lineage>
</organism>
<name>A0AAP3E1K6_9EURY</name>
<sequence length="975" mass="106031">MSSTEADLESTPQPMPTAHEVVPGCTLDRRTFLQGAAGAGAAAIGGAASSGTVAADDDDYGLVDGLRETIPFAAASFVAAGPAGLAIYTGALALRLHLDDINTDPSSDRVILHQLVDNEVWSLNRHFVNFGNHMQDSRPVASLEARHGMASAWELGEGASAAYDTALQRIRQYYELPEFNNLHGANKHLLQLSYIAGSGQETDPAYNIQTVGEDESGESVIVRITDEREEVELTLHDGTVLDENAFDDIEHIDAGETVELADDEEVSEGAFYTPVFDIIDAADEETVLASLPIDQGVIDSFDSNGNEEVTFTDDDGNEYTTDLRLQTQNVEGSDDDSAMESQLAFDAREWLRLHHKVIDLSDTVAAQYDQSFVEDIYDELEAGNITPEQVRSPEGMARFLSGTDDPESERFQIAWMQQFGFERPDMSLVRGMDVTWSGATETWVDPDPNLDDRHTYPSGHVDEQDYTGVVFGSDLPDGGFQSGNRYTVGSPLYTGAYDDEVHAVDSFTGDLLWSYEHPSEVSTVEASRDGQSLFATNRSDEMHVINTADGSTDWVFDGFAGQVYGTELSPDEETLYLAAYEDGIRAIDLVNETEAWTHGTDTSESYRQIGLSVDGETLYLGDGTGVTTAIAVSDQSEQWTNSGHSNALEAIVSAPDDSTIYTSAQEMTVQSIDTETGETGWTYDGHANSVTDLAIDPSGESVYTASVDDEVHALDASDGSVRWTYTQLTDTVRAVTVSPDGQTVYAAQSGEDIHAIDAETGTQKDGFSYHGTHTNTIQEIAMAQPEGIDGVAARSVIFDESTEDRDGEGQVDLWNGVLEINEMWDAEGATITHVTDETIGDIEEVTGEDIDTIVEEMDEFDDVDDIRFTRDVKLILEHYGVEDELENVHREEQDYSTPEYDSFDSSEFAARMESLEEMVAQLEDQDDDDGSDIGLTLPGGWPSADDLGSAALGVAIIGVVVMALVGIVTDLLPWN</sequence>
<evidence type="ECO:0000256" key="3">
    <source>
        <dbReference type="SAM" id="Phobius"/>
    </source>
</evidence>
<keyword evidence="3" id="KW-0812">Transmembrane</keyword>
<dbReference type="RefSeq" id="WP_338002984.1">
    <property type="nucleotide sequence ID" value="NZ_JAOPKA010000003.1"/>
</dbReference>
<evidence type="ECO:0000259" key="4">
    <source>
        <dbReference type="Pfam" id="PF13360"/>
    </source>
</evidence>
<feature type="domain" description="Pyrrolo-quinoline quinone repeat" evidence="4">
    <location>
        <begin position="629"/>
        <end position="768"/>
    </location>
</feature>
<dbReference type="PANTHER" id="PTHR19848:SF8">
    <property type="entry name" value="F-BOX AND WD REPEAT DOMAIN CONTAINING 7"/>
    <property type="match status" value="1"/>
</dbReference>
<keyword evidence="2" id="KW-0677">Repeat</keyword>
<dbReference type="PROSITE" id="PS51318">
    <property type="entry name" value="TAT"/>
    <property type="match status" value="1"/>
</dbReference>